<gene>
    <name evidence="1" type="ORF">SAMN02745746_00924</name>
</gene>
<organism evidence="1 2">
    <name type="scientific">Pseudogulbenkiania subflava DSM 22618</name>
    <dbReference type="NCBI Taxonomy" id="1123014"/>
    <lineage>
        <taxon>Bacteria</taxon>
        <taxon>Pseudomonadati</taxon>
        <taxon>Pseudomonadota</taxon>
        <taxon>Betaproteobacteria</taxon>
        <taxon>Neisseriales</taxon>
        <taxon>Chromobacteriaceae</taxon>
        <taxon>Pseudogulbenkiania</taxon>
    </lineage>
</organism>
<keyword evidence="2" id="KW-1185">Reference proteome</keyword>
<sequence>MSLSTIADAISQIAPFYGSAADLNRKLEIQLGEDQLQRPPYQVLRLVYSKAMKKLLAERNVQISVDADRQILIERKIQ</sequence>
<evidence type="ECO:0000313" key="1">
    <source>
        <dbReference type="EMBL" id="SMF04059.1"/>
    </source>
</evidence>
<reference evidence="2" key="1">
    <citation type="submission" date="2017-04" db="EMBL/GenBank/DDBJ databases">
        <authorList>
            <person name="Varghese N."/>
            <person name="Submissions S."/>
        </authorList>
    </citation>
    <scope>NUCLEOTIDE SEQUENCE [LARGE SCALE GENOMIC DNA]</scope>
    <source>
        <strain evidence="2">DSM 22618</strain>
    </source>
</reference>
<proteinExistence type="predicted"/>
<evidence type="ECO:0000313" key="2">
    <source>
        <dbReference type="Proteomes" id="UP000192920"/>
    </source>
</evidence>
<dbReference type="RefSeq" id="WP_085275253.1">
    <property type="nucleotide sequence ID" value="NZ_FXAG01000003.1"/>
</dbReference>
<accession>A0A1Y6BHP5</accession>
<protein>
    <submittedName>
        <fullName evidence="1">Uncharacterized protein</fullName>
    </submittedName>
</protein>
<dbReference type="STRING" id="1123014.SAMN02745746_00924"/>
<dbReference type="EMBL" id="FXAG01000003">
    <property type="protein sequence ID" value="SMF04059.1"/>
    <property type="molecule type" value="Genomic_DNA"/>
</dbReference>
<name>A0A1Y6BHP5_9NEIS</name>
<dbReference type="Proteomes" id="UP000192920">
    <property type="component" value="Unassembled WGS sequence"/>
</dbReference>
<dbReference type="AlphaFoldDB" id="A0A1Y6BHP5"/>